<evidence type="ECO:0000313" key="3">
    <source>
        <dbReference type="Proteomes" id="UP001316803"/>
    </source>
</evidence>
<dbReference type="InterPro" id="IPR011009">
    <property type="entry name" value="Kinase-like_dom_sf"/>
</dbReference>
<gene>
    <name evidence="2" type="ORF">OHC33_003771</name>
</gene>
<dbReference type="SUPFAM" id="SSF56112">
    <property type="entry name" value="Protein kinase-like (PK-like)"/>
    <property type="match status" value="1"/>
</dbReference>
<name>A0AAN8ENM1_9EURO</name>
<protein>
    <recommendedName>
        <fullName evidence="1">Aminoglycoside phosphotransferase domain-containing protein</fullName>
    </recommendedName>
</protein>
<reference evidence="2 3" key="1">
    <citation type="submission" date="2022-12" db="EMBL/GenBank/DDBJ databases">
        <title>Genomic features and morphological characterization of a novel Knufia sp. strain isolated from spacecraft assembly facility.</title>
        <authorList>
            <person name="Teixeira M."/>
            <person name="Chander A.M."/>
            <person name="Stajich J.E."/>
            <person name="Venkateswaran K."/>
        </authorList>
    </citation>
    <scope>NUCLEOTIDE SEQUENCE [LARGE SCALE GENOMIC DNA]</scope>
    <source>
        <strain evidence="2 3">FJI-L2-BK-P2</strain>
    </source>
</reference>
<comment type="caution">
    <text evidence="2">The sequence shown here is derived from an EMBL/GenBank/DDBJ whole genome shotgun (WGS) entry which is preliminary data.</text>
</comment>
<evidence type="ECO:0000313" key="2">
    <source>
        <dbReference type="EMBL" id="KAK5955092.1"/>
    </source>
</evidence>
<evidence type="ECO:0000259" key="1">
    <source>
        <dbReference type="Pfam" id="PF01636"/>
    </source>
</evidence>
<dbReference type="InterPro" id="IPR002575">
    <property type="entry name" value="Aminoglycoside_PTrfase"/>
</dbReference>
<dbReference type="Proteomes" id="UP001316803">
    <property type="component" value="Unassembled WGS sequence"/>
</dbReference>
<dbReference type="InterPro" id="IPR051678">
    <property type="entry name" value="AGP_Transferase"/>
</dbReference>
<organism evidence="2 3">
    <name type="scientific">Knufia fluminis</name>
    <dbReference type="NCBI Taxonomy" id="191047"/>
    <lineage>
        <taxon>Eukaryota</taxon>
        <taxon>Fungi</taxon>
        <taxon>Dikarya</taxon>
        <taxon>Ascomycota</taxon>
        <taxon>Pezizomycotina</taxon>
        <taxon>Eurotiomycetes</taxon>
        <taxon>Chaetothyriomycetidae</taxon>
        <taxon>Chaetothyriales</taxon>
        <taxon>Trichomeriaceae</taxon>
        <taxon>Knufia</taxon>
    </lineage>
</organism>
<dbReference type="PANTHER" id="PTHR21310:SF13">
    <property type="entry name" value="AMINOGLYCOSIDE PHOSPHOTRANSFERASE DOMAIN-CONTAINING PROTEIN"/>
    <property type="match status" value="1"/>
</dbReference>
<dbReference type="Pfam" id="PF01636">
    <property type="entry name" value="APH"/>
    <property type="match status" value="1"/>
</dbReference>
<feature type="domain" description="Aminoglycoside phosphotransferase" evidence="1">
    <location>
        <begin position="56"/>
        <end position="320"/>
    </location>
</feature>
<dbReference type="PANTHER" id="PTHR21310">
    <property type="entry name" value="AMINOGLYCOSIDE PHOSPHOTRANSFERASE-RELATED-RELATED"/>
    <property type="match status" value="1"/>
</dbReference>
<accession>A0AAN8ENM1</accession>
<keyword evidence="3" id="KW-1185">Reference proteome</keyword>
<dbReference type="Gene3D" id="3.30.200.20">
    <property type="entry name" value="Phosphorylase Kinase, domain 1"/>
    <property type="match status" value="1"/>
</dbReference>
<dbReference type="EMBL" id="JAKLMC020000007">
    <property type="protein sequence ID" value="KAK5955092.1"/>
    <property type="molecule type" value="Genomic_DNA"/>
</dbReference>
<proteinExistence type="predicted"/>
<sequence length="478" mass="53853">MATTVRRDNSRAYSRGGVRWNPGFWPEWTQTIDLDHIGDIAHRELHLDNEEGCIASRLGHGTLNQLYLLKTDSGQEYVFRASLPVCSVLKTQSEVATMKLVRSRTSIPIPEIISYGLDSSEMGYEWILMTKIPGRDLGIAGMGLSLDAKRALVRQLAKYQAGLFALRFSGIGNLVTIAEPSGESKKSSSDPSPKAYTVGQCCTYEFFMLDHLSSGIPKGPFDNSAQWLTALLNIFIRDQDRLFREGGTSVSLAEQDPEDVQQEFWNYAHGTSEEACFRKQVAERLKALVQKVFPVDDGSAEQTMLFHHDLHTGNVMVDEEACQLPASLTYQWRQSSTPHTGIGEETIVQEPAEPKTGEDDFWEYLTEEEQALLREEFLATMRVICPEWIEIREKSVLQTNLGIAVSAIGNPHHTTAIEQWCNAVEKGKFGDDLARRLYVGQKRPRPREEPPTANELALAETLWEDWKETVEYYRPSSS</sequence>
<dbReference type="AlphaFoldDB" id="A0AAN8ENM1"/>